<dbReference type="STRING" id="68231.AQJ30_28860"/>
<accession>A0A124HQ88</accession>
<dbReference type="Proteomes" id="UP000053271">
    <property type="component" value="Unassembled WGS sequence"/>
</dbReference>
<proteinExistence type="predicted"/>
<keyword evidence="2" id="KW-1185">Reference proteome</keyword>
<gene>
    <name evidence="1" type="ORF">AQJ30_28860</name>
</gene>
<comment type="caution">
    <text evidence="1">The sequence shown here is derived from an EMBL/GenBank/DDBJ whole genome shotgun (WGS) entry which is preliminary data.</text>
</comment>
<evidence type="ECO:0000313" key="1">
    <source>
        <dbReference type="EMBL" id="KUN34619.1"/>
    </source>
</evidence>
<evidence type="ECO:0008006" key="3">
    <source>
        <dbReference type="Google" id="ProtNLM"/>
    </source>
</evidence>
<name>A0A124HQ88_9ACTN</name>
<dbReference type="EMBL" id="LMWS01000038">
    <property type="protein sequence ID" value="KUN34619.1"/>
    <property type="molecule type" value="Genomic_DNA"/>
</dbReference>
<evidence type="ECO:0000313" key="2">
    <source>
        <dbReference type="Proteomes" id="UP000053271"/>
    </source>
</evidence>
<dbReference type="AlphaFoldDB" id="A0A124HQ88"/>
<reference evidence="1 2" key="1">
    <citation type="submission" date="2015-10" db="EMBL/GenBank/DDBJ databases">
        <title>Draft genome sequence of Streptomyces longwoodensis DSM 41677, type strain for the species Streptomyces longwoodensis.</title>
        <authorList>
            <person name="Ruckert C."/>
            <person name="Winkler A."/>
            <person name="Kalinowski J."/>
            <person name="Kampfer P."/>
            <person name="Glaeser S."/>
        </authorList>
    </citation>
    <scope>NUCLEOTIDE SEQUENCE [LARGE SCALE GENOMIC DNA]</scope>
    <source>
        <strain evidence="1 2">DSM 41677</strain>
    </source>
</reference>
<protein>
    <recommendedName>
        <fullName evidence="3">DUF2550 domain-containing protein</fullName>
    </recommendedName>
</protein>
<organism evidence="1 2">
    <name type="scientific">Streptomyces longwoodensis</name>
    <dbReference type="NCBI Taxonomy" id="68231"/>
    <lineage>
        <taxon>Bacteria</taxon>
        <taxon>Bacillati</taxon>
        <taxon>Actinomycetota</taxon>
        <taxon>Actinomycetes</taxon>
        <taxon>Kitasatosporales</taxon>
        <taxon>Streptomycetaceae</taxon>
        <taxon>Streptomyces</taxon>
    </lineage>
</organism>
<sequence>MMPGPPLAVLGVCLAALVALAAAAGLGRRRWLARRPGAFRGAARVVEGRADGLHARWRSGYGRWVQDVFVWNSAPLLLRTALLPVDAVSAPRPLAPKEVRRPRHLTAVTALTAPRALLEVAVRAQDEPLACRRPAADPTGITRSPRDHL</sequence>